<sequence>MAHASRPGPRHPPADALAVYRRLAEPLTQQTGNAIYEQLTSLLLSIRDCHRRLGTQDEFTTYLTALRADQKRKRNLMRLLDQHGL</sequence>
<gene>
    <name evidence="1" type="ORF">SVIO_072650</name>
</gene>
<dbReference type="EMBL" id="BJHW01000001">
    <property type="protein sequence ID" value="GDY56642.1"/>
    <property type="molecule type" value="Genomic_DNA"/>
</dbReference>
<evidence type="ECO:0000313" key="1">
    <source>
        <dbReference type="EMBL" id="GDY56642.1"/>
    </source>
</evidence>
<organism evidence="1 2">
    <name type="scientific">Streptomyces violaceusniger</name>
    <dbReference type="NCBI Taxonomy" id="68280"/>
    <lineage>
        <taxon>Bacteria</taxon>
        <taxon>Bacillati</taxon>
        <taxon>Actinomycetota</taxon>
        <taxon>Actinomycetes</taxon>
        <taxon>Kitasatosporales</taxon>
        <taxon>Streptomycetaceae</taxon>
        <taxon>Streptomyces</taxon>
        <taxon>Streptomyces violaceusniger group</taxon>
    </lineage>
</organism>
<dbReference type="Proteomes" id="UP000301309">
    <property type="component" value="Unassembled WGS sequence"/>
</dbReference>
<comment type="caution">
    <text evidence="1">The sequence shown here is derived from an EMBL/GenBank/DDBJ whole genome shotgun (WGS) entry which is preliminary data.</text>
</comment>
<reference evidence="1 2" key="1">
    <citation type="journal article" date="2020" name="Int. J. Syst. Evol. Microbiol.">
        <title>Reclassification of Streptomyces castelarensis and Streptomyces sporoclivatus as later heterotypic synonyms of Streptomyces antimycoticus.</title>
        <authorList>
            <person name="Komaki H."/>
            <person name="Tamura T."/>
        </authorList>
    </citation>
    <scope>NUCLEOTIDE SEQUENCE [LARGE SCALE GENOMIC DNA]</scope>
    <source>
        <strain evidence="1 2">NBRC 13459</strain>
    </source>
</reference>
<keyword evidence="2" id="KW-1185">Reference proteome</keyword>
<evidence type="ECO:0000313" key="2">
    <source>
        <dbReference type="Proteomes" id="UP000301309"/>
    </source>
</evidence>
<evidence type="ECO:0008006" key="3">
    <source>
        <dbReference type="Google" id="ProtNLM"/>
    </source>
</evidence>
<accession>A0A4D4L658</accession>
<protein>
    <recommendedName>
        <fullName evidence="3">Bacterial transcriptional activator domain-containing protein</fullName>
    </recommendedName>
</protein>
<dbReference type="AlphaFoldDB" id="A0A4D4L658"/>
<name>A0A4D4L658_STRVO</name>
<proteinExistence type="predicted"/>